<reference evidence="1" key="1">
    <citation type="submission" date="2018-07" db="EMBL/GenBank/DDBJ databases">
        <authorList>
            <person name="Somerville V."/>
        </authorList>
    </citation>
    <scope>NUCLEOTIDE SEQUENCE</scope>
    <source>
        <strain evidence="1">NWC_2_2</strain>
    </source>
</reference>
<name>A0A3G6JFH2_LACDL</name>
<proteinExistence type="predicted"/>
<dbReference type="NCBIfam" id="TIGR01542">
    <property type="entry name" value="A118_put_portal"/>
    <property type="match status" value="1"/>
</dbReference>
<organism evidence="1">
    <name type="scientific">Lactobacillus delbrueckii subsp. lactis</name>
    <dbReference type="NCBI Taxonomy" id="29397"/>
    <lineage>
        <taxon>Bacteria</taxon>
        <taxon>Bacillati</taxon>
        <taxon>Bacillota</taxon>
        <taxon>Bacilli</taxon>
        <taxon>Lactobacillales</taxon>
        <taxon>Lactobacillaceae</taxon>
        <taxon>Lactobacillus</taxon>
    </lineage>
</organism>
<dbReference type="EMBL" id="CP031023">
    <property type="protein sequence ID" value="AZA16436.1"/>
    <property type="molecule type" value="Genomic_DNA"/>
</dbReference>
<gene>
    <name evidence="1" type="ORF">DQL93_08020</name>
</gene>
<dbReference type="InterPro" id="IPR021145">
    <property type="entry name" value="Portal_protein_SPP1_Gp6-like"/>
</dbReference>
<dbReference type="PIRSF" id="PIRSF011911">
    <property type="entry name" value="A118_put_portal"/>
    <property type="match status" value="1"/>
</dbReference>
<accession>A0A3G6JFH2</accession>
<dbReference type="AlphaFoldDB" id="A0A3G6JFH2"/>
<protein>
    <submittedName>
        <fullName evidence="1">Phage portal protein</fullName>
    </submittedName>
</protein>
<sequence>MAFWDTLRNLFWKGSAAVGMTKSLGQIIDDPRINMPADEVERIARDKRYYMDDFKQVTHKNSYGDTQKHELQSVNVTKLASAKLASLIFNEQCKVTVSDETANDFLDEVFQQNDFYTTFEEKLEEWIALGSGCVRPYVEGGKIKLAWATADQVYPLQADTNRINELAIASKTTAVEGHRTIYYTLLEFHQWDSGDYVITNELYRSETADTVGINIPLNTLEQYEGLEPQVKITGLKHPLFAFYRNKGANNKNFTSPMGMSLIDNSYTVIDAINRTHDQFVDEVKKGQRRLIVPAEWLKTGSSYGGQASETHPPMFDPDETVYQAMYGDASEVGFHDATSPIRVADYQATMDFFLREFENQTGLSQGTFTTSPSGIQTATEVVTNNSQTYQTRSSYITQVEKTIKALTYAIFELASVNSFYADGQARWTGDVDSLDITINFNDGVFVDQDSKRAADLQAVQAQVMPKKQFLMRNYGLDEKEADEWLAQIDAENSTAEPEFDQFGGE</sequence>
<evidence type="ECO:0000313" key="1">
    <source>
        <dbReference type="EMBL" id="AZA16436.1"/>
    </source>
</evidence>
<dbReference type="InterPro" id="IPR006432">
    <property type="entry name" value="Phage_portal_A118-type"/>
</dbReference>
<dbReference type="Pfam" id="PF05133">
    <property type="entry name" value="SPP1_portal"/>
    <property type="match status" value="1"/>
</dbReference>